<accession>A0A6H0KIU8</accession>
<dbReference type="GO" id="GO:0031982">
    <property type="term" value="C:vesicle"/>
    <property type="evidence" value="ECO:0007669"/>
    <property type="project" value="TreeGrafter"/>
</dbReference>
<dbReference type="Pfam" id="PF01531">
    <property type="entry name" value="Glyco_transf_11"/>
    <property type="match status" value="1"/>
</dbReference>
<dbReference type="InterPro" id="IPR002516">
    <property type="entry name" value="Glyco_trans_11"/>
</dbReference>
<reference evidence="5 6" key="1">
    <citation type="submission" date="2020-03" db="EMBL/GenBank/DDBJ databases">
        <title>Genomic analysis of Bacteroides faecium CBA7301.</title>
        <authorList>
            <person name="Kim J."/>
            <person name="Roh S.W."/>
        </authorList>
    </citation>
    <scope>NUCLEOTIDE SEQUENCE [LARGE SCALE GENOMIC DNA]</scope>
    <source>
        <strain evidence="5 6">CBA7301</strain>
    </source>
</reference>
<dbReference type="GO" id="GO:0016020">
    <property type="term" value="C:membrane"/>
    <property type="evidence" value="ECO:0007669"/>
    <property type="project" value="InterPro"/>
</dbReference>
<gene>
    <name evidence="5" type="ORF">BacF7301_03610</name>
</gene>
<dbReference type="AlphaFoldDB" id="A0A6H0KIU8"/>
<dbReference type="Proteomes" id="UP000501780">
    <property type="component" value="Chromosome"/>
</dbReference>
<evidence type="ECO:0000256" key="3">
    <source>
        <dbReference type="ARBA" id="ARBA00022676"/>
    </source>
</evidence>
<dbReference type="InterPro" id="IPR029044">
    <property type="entry name" value="Nucleotide-diphossugar_trans"/>
</dbReference>
<dbReference type="GO" id="GO:0008107">
    <property type="term" value="F:galactoside 2-alpha-L-fucosyltransferase activity"/>
    <property type="evidence" value="ECO:0007669"/>
    <property type="project" value="InterPro"/>
</dbReference>
<dbReference type="CDD" id="cd11301">
    <property type="entry name" value="Fut1_Fut2_like"/>
    <property type="match status" value="1"/>
</dbReference>
<comment type="similarity">
    <text evidence="2">Belongs to the glycosyltransferase 6 family.</text>
</comment>
<comment type="cofactor">
    <cofactor evidence="1">
        <name>Mn(2+)</name>
        <dbReference type="ChEBI" id="CHEBI:29035"/>
    </cofactor>
</comment>
<dbReference type="EMBL" id="CP050831">
    <property type="protein sequence ID" value="QIU93290.1"/>
    <property type="molecule type" value="Genomic_DNA"/>
</dbReference>
<sequence length="711" mass="83247">MIRIGIVYMATGYYCRFWKEFYISCETFFCIDAEKGYEVFTDSIELLKMNIPNVSFHAIKDKGWIINVSSKSDFICSISERLRQNYDYIYYLNGNFRCLKSIYSTEILPEEQNGYFAALSFQHNRYKSPNEYHYDRNKNSHAYIPFGKGKRYYQASFYGGRTDELLKFSEWSRNMINKDISNGIIARYQDESYLNCYLQDSEPLVLSDAYGYSDFTHYQGEYKAELINKNQYLGTSLLHARSLLPVSQVKLQGNLGDQMFGFAFYCYLKKFWRDGQRKTILSLLPEGRRTTDSLYGVFPIDITDDIKIVEQQCKNLPEKKIIKVTEKFSSVFYQVEDFNAPVVVFDGKWQCYQYAEACEDELRESFQFSLTHLSEQSKEILNKIRSCKCSVSVHVPANTADSYNILLQKIISDNYFERAMEQMRISLQCEPIFFFFRDECPVEELWEELFLISQCKHHIITNNSFSWWGAWLGKNTEKLVIAPKNWSFWKDTPDLLPTEWIKLPINIDKKQLNNIIGQQILKSQVTENIGLYNGKMGYVLFFFHCARFLNNIWYEEYAEELLSEIYEGIHWDLSISFSSGLCGIGWGIEYLVHHGFVAGCTDDILSELDKKVMEIDIRRIEDKSLEHGLKGITCYVSSRISSPRDIVSTLPFDPSYLNELKEACLRLNIKMTQLTSINDILKGIKTYYMKLHKGAPLWCELYCVIDKIEKM</sequence>
<evidence type="ECO:0000256" key="1">
    <source>
        <dbReference type="ARBA" id="ARBA00001936"/>
    </source>
</evidence>
<name>A0A6H0KIU8_9BACE</name>
<dbReference type="RefSeq" id="WP_167960294.1">
    <property type="nucleotide sequence ID" value="NZ_CP050831.1"/>
</dbReference>
<keyword evidence="6" id="KW-1185">Reference proteome</keyword>
<evidence type="ECO:0000313" key="5">
    <source>
        <dbReference type="EMBL" id="QIU93290.1"/>
    </source>
</evidence>
<evidence type="ECO:0000313" key="6">
    <source>
        <dbReference type="Proteomes" id="UP000501780"/>
    </source>
</evidence>
<protein>
    <recommendedName>
        <fullName evidence="7">Alpha-1,2-fucosyltransferase</fullName>
    </recommendedName>
</protein>
<organism evidence="5 6">
    <name type="scientific">Bacteroides faecium</name>
    <dbReference type="NCBI Taxonomy" id="2715212"/>
    <lineage>
        <taxon>Bacteria</taxon>
        <taxon>Pseudomonadati</taxon>
        <taxon>Bacteroidota</taxon>
        <taxon>Bacteroidia</taxon>
        <taxon>Bacteroidales</taxon>
        <taxon>Bacteroidaceae</taxon>
        <taxon>Bacteroides</taxon>
    </lineage>
</organism>
<evidence type="ECO:0008006" key="7">
    <source>
        <dbReference type="Google" id="ProtNLM"/>
    </source>
</evidence>
<dbReference type="GO" id="GO:0005975">
    <property type="term" value="P:carbohydrate metabolic process"/>
    <property type="evidence" value="ECO:0007669"/>
    <property type="project" value="InterPro"/>
</dbReference>
<proteinExistence type="inferred from homology"/>
<dbReference type="KEGG" id="bfc:BacF7301_03610"/>
<dbReference type="Gene3D" id="3.90.550.10">
    <property type="entry name" value="Spore Coat Polysaccharide Biosynthesis Protein SpsA, Chain A"/>
    <property type="match status" value="1"/>
</dbReference>
<dbReference type="InterPro" id="IPR005076">
    <property type="entry name" value="Glyco_trans_6"/>
</dbReference>
<dbReference type="Pfam" id="PF03414">
    <property type="entry name" value="Glyco_transf_6"/>
    <property type="match status" value="1"/>
</dbReference>
<keyword evidence="3" id="KW-0328">Glycosyltransferase</keyword>
<dbReference type="SUPFAM" id="SSF158745">
    <property type="entry name" value="LanC-like"/>
    <property type="match status" value="1"/>
</dbReference>
<keyword evidence="4" id="KW-0808">Transferase</keyword>
<evidence type="ECO:0000256" key="2">
    <source>
        <dbReference type="ARBA" id="ARBA00010413"/>
    </source>
</evidence>
<dbReference type="PANTHER" id="PTHR10462:SF49">
    <property type="entry name" value="GLOBOSIDE ALPHA-1,3-N-ACETYLGALACTOSAMINYLTRANSFERASE 1"/>
    <property type="match status" value="1"/>
</dbReference>
<evidence type="ECO:0000256" key="4">
    <source>
        <dbReference type="ARBA" id="ARBA00022679"/>
    </source>
</evidence>
<dbReference type="Gene3D" id="1.50.10.20">
    <property type="match status" value="1"/>
</dbReference>
<dbReference type="SUPFAM" id="SSF53448">
    <property type="entry name" value="Nucleotide-diphospho-sugar transferases"/>
    <property type="match status" value="1"/>
</dbReference>
<dbReference type="PANTHER" id="PTHR10462">
    <property type="entry name" value="GLYCOSYLTRANSFERASE-RELATED"/>
    <property type="match status" value="1"/>
</dbReference>